<gene>
    <name evidence="1" type="ORF">GCM10011273_17370</name>
</gene>
<reference evidence="1" key="2">
    <citation type="submission" date="2020-09" db="EMBL/GenBank/DDBJ databases">
        <authorList>
            <person name="Sun Q."/>
            <person name="Kim S."/>
        </authorList>
    </citation>
    <scope>NUCLEOTIDE SEQUENCE</scope>
    <source>
        <strain evidence="1">KCTC 32296</strain>
    </source>
</reference>
<evidence type="ECO:0000313" key="2">
    <source>
        <dbReference type="Proteomes" id="UP000662572"/>
    </source>
</evidence>
<reference evidence="1" key="1">
    <citation type="journal article" date="2014" name="Int. J. Syst. Evol. Microbiol.">
        <title>Complete genome sequence of Corynebacterium casei LMG S-19264T (=DSM 44701T), isolated from a smear-ripened cheese.</title>
        <authorList>
            <consortium name="US DOE Joint Genome Institute (JGI-PGF)"/>
            <person name="Walter F."/>
            <person name="Albersmeier A."/>
            <person name="Kalinowski J."/>
            <person name="Ruckert C."/>
        </authorList>
    </citation>
    <scope>NUCLEOTIDE SEQUENCE</scope>
    <source>
        <strain evidence="1">KCTC 32296</strain>
    </source>
</reference>
<accession>A0A918Q5Y1</accession>
<dbReference type="Proteomes" id="UP000662572">
    <property type="component" value="Unassembled WGS sequence"/>
</dbReference>
<proteinExistence type="predicted"/>
<organism evidence="1 2">
    <name type="scientific">Asticcacaulis endophyticus</name>
    <dbReference type="NCBI Taxonomy" id="1395890"/>
    <lineage>
        <taxon>Bacteria</taxon>
        <taxon>Pseudomonadati</taxon>
        <taxon>Pseudomonadota</taxon>
        <taxon>Alphaproteobacteria</taxon>
        <taxon>Caulobacterales</taxon>
        <taxon>Caulobacteraceae</taxon>
        <taxon>Asticcacaulis</taxon>
    </lineage>
</organism>
<protein>
    <submittedName>
        <fullName evidence="1">Uncharacterized protein</fullName>
    </submittedName>
</protein>
<evidence type="ECO:0000313" key="1">
    <source>
        <dbReference type="EMBL" id="GGZ31887.1"/>
    </source>
</evidence>
<dbReference type="AlphaFoldDB" id="A0A918Q5Y1"/>
<dbReference type="EMBL" id="BMZB01000002">
    <property type="protein sequence ID" value="GGZ31887.1"/>
    <property type="molecule type" value="Genomic_DNA"/>
</dbReference>
<keyword evidence="2" id="KW-1185">Reference proteome</keyword>
<sequence length="76" mass="8785">MCGCIEHINTELAPDHCLNTSMSFKTKDERPIINLIRRDRWVTESRRGKRSYFVCNFCPFCGEKYPETAQAVEVAA</sequence>
<name>A0A918Q5Y1_9CAUL</name>
<comment type="caution">
    <text evidence="1">The sequence shown here is derived from an EMBL/GenBank/DDBJ whole genome shotgun (WGS) entry which is preliminary data.</text>
</comment>